<organism evidence="3 4">
    <name type="scientific">Aldrovandia affinis</name>
    <dbReference type="NCBI Taxonomy" id="143900"/>
    <lineage>
        <taxon>Eukaryota</taxon>
        <taxon>Metazoa</taxon>
        <taxon>Chordata</taxon>
        <taxon>Craniata</taxon>
        <taxon>Vertebrata</taxon>
        <taxon>Euteleostomi</taxon>
        <taxon>Actinopterygii</taxon>
        <taxon>Neopterygii</taxon>
        <taxon>Teleostei</taxon>
        <taxon>Notacanthiformes</taxon>
        <taxon>Halosauridae</taxon>
        <taxon>Aldrovandia</taxon>
    </lineage>
</organism>
<reference evidence="3" key="1">
    <citation type="journal article" date="2023" name="Science">
        <title>Genome structures resolve the early diversification of teleost fishes.</title>
        <authorList>
            <person name="Parey E."/>
            <person name="Louis A."/>
            <person name="Montfort J."/>
            <person name="Bouchez O."/>
            <person name="Roques C."/>
            <person name="Iampietro C."/>
            <person name="Lluch J."/>
            <person name="Castinel A."/>
            <person name="Donnadieu C."/>
            <person name="Desvignes T."/>
            <person name="Floi Bucao C."/>
            <person name="Jouanno E."/>
            <person name="Wen M."/>
            <person name="Mejri S."/>
            <person name="Dirks R."/>
            <person name="Jansen H."/>
            <person name="Henkel C."/>
            <person name="Chen W.J."/>
            <person name="Zahm M."/>
            <person name="Cabau C."/>
            <person name="Klopp C."/>
            <person name="Thompson A.W."/>
            <person name="Robinson-Rechavi M."/>
            <person name="Braasch I."/>
            <person name="Lecointre G."/>
            <person name="Bobe J."/>
            <person name="Postlethwait J.H."/>
            <person name="Berthelot C."/>
            <person name="Roest Crollius H."/>
            <person name="Guiguen Y."/>
        </authorList>
    </citation>
    <scope>NUCLEOTIDE SEQUENCE</scope>
    <source>
        <strain evidence="3">NC1722</strain>
    </source>
</reference>
<gene>
    <name evidence="3" type="ORF">AAFF_G00019940</name>
</gene>
<dbReference type="AlphaFoldDB" id="A0AAD7R2U2"/>
<dbReference type="EMBL" id="JAINUG010001071">
    <property type="protein sequence ID" value="KAJ8358263.1"/>
    <property type="molecule type" value="Genomic_DNA"/>
</dbReference>
<dbReference type="Pfam" id="PF18358">
    <property type="entry name" value="Tudor_4"/>
    <property type="match status" value="1"/>
</dbReference>
<feature type="compositionally biased region" description="Polar residues" evidence="1">
    <location>
        <begin position="61"/>
        <end position="77"/>
    </location>
</feature>
<evidence type="ECO:0000313" key="4">
    <source>
        <dbReference type="Proteomes" id="UP001221898"/>
    </source>
</evidence>
<feature type="domain" description="Histone methyltransferase Tudor" evidence="2">
    <location>
        <begin position="2"/>
        <end position="22"/>
    </location>
</feature>
<evidence type="ECO:0000259" key="2">
    <source>
        <dbReference type="Pfam" id="PF18358"/>
    </source>
</evidence>
<evidence type="ECO:0000313" key="3">
    <source>
        <dbReference type="EMBL" id="KAJ8358263.1"/>
    </source>
</evidence>
<comment type="caution">
    <text evidence="3">The sequence shown here is derived from an EMBL/GenBank/DDBJ whole genome shotgun (WGS) entry which is preliminary data.</text>
</comment>
<name>A0AAD7R2U2_9TELE</name>
<feature type="region of interest" description="Disordered" evidence="1">
    <location>
        <begin position="61"/>
        <end position="95"/>
    </location>
</feature>
<evidence type="ECO:0000256" key="1">
    <source>
        <dbReference type="SAM" id="MobiDB-lite"/>
    </source>
</evidence>
<dbReference type="InterPro" id="IPR041292">
    <property type="entry name" value="Tudor_4"/>
</dbReference>
<proteinExistence type="predicted"/>
<protein>
    <recommendedName>
        <fullName evidence="2">Histone methyltransferase Tudor domain-containing protein</fullName>
    </recommendedName>
</protein>
<sequence length="95" mass="10611">MLVFQDDKRSEWIYRSSTRLEPMLNLKMNSANSDKKLPGQQRTRPNMGAVRAKGPVVQYTSETSNAAANKPQVTSPLTRPLLAPAPMQVQPSRTE</sequence>
<dbReference type="Proteomes" id="UP001221898">
    <property type="component" value="Unassembled WGS sequence"/>
</dbReference>
<accession>A0AAD7R2U2</accession>
<dbReference type="Gene3D" id="2.30.30.140">
    <property type="match status" value="1"/>
</dbReference>
<keyword evidence="4" id="KW-1185">Reference proteome</keyword>